<dbReference type="AlphaFoldDB" id="A0A9P6TX01"/>
<evidence type="ECO:0000256" key="2">
    <source>
        <dbReference type="ARBA" id="ARBA00004613"/>
    </source>
</evidence>
<sequence>MAKQLTLFCLVKGDPTSRAFPLTILPTETIGHLKKLIKAEMAVEFNDVDASTLTLWLVSVAVADYGDESPILLDTLNEKMKLHPTSKIAKVFGRGVPEDSIHIIVDSIHIAVQRPATDAEPTGVSGYGSKPLNQGAKHSVEHKVLTADINDPSPCQKVSHRLFSGWRSLPIFGRVDRDGLLLCTSSCNTHMLGYTSDVLRSVDRGRGKSGQGTNTVLIPIMEGEDYNIQGAESVWFMGMQRPNVK</sequence>
<evidence type="ECO:0000313" key="6">
    <source>
        <dbReference type="Proteomes" id="UP000726737"/>
    </source>
</evidence>
<protein>
    <recommendedName>
        <fullName evidence="4">Crinkler effector protein N-terminal domain-containing protein</fullName>
    </recommendedName>
</protein>
<dbReference type="Pfam" id="PF20147">
    <property type="entry name" value="Crinkler"/>
    <property type="match status" value="1"/>
</dbReference>
<comment type="subcellular location">
    <subcellularLocation>
        <location evidence="1">Host cell</location>
    </subcellularLocation>
    <subcellularLocation>
        <location evidence="2">Secreted</location>
    </subcellularLocation>
</comment>
<proteinExistence type="predicted"/>
<name>A0A9P6TX01_9FUNG</name>
<dbReference type="EMBL" id="JAAAJA010000644">
    <property type="protein sequence ID" value="KAG0250838.1"/>
    <property type="molecule type" value="Genomic_DNA"/>
</dbReference>
<evidence type="ECO:0000259" key="4">
    <source>
        <dbReference type="Pfam" id="PF20147"/>
    </source>
</evidence>
<evidence type="ECO:0000256" key="1">
    <source>
        <dbReference type="ARBA" id="ARBA00004340"/>
    </source>
</evidence>
<evidence type="ECO:0000313" key="5">
    <source>
        <dbReference type="EMBL" id="KAG0250838.1"/>
    </source>
</evidence>
<accession>A0A9P6TX01</accession>
<dbReference type="InterPro" id="IPR045379">
    <property type="entry name" value="Crinkler_N"/>
</dbReference>
<keyword evidence="3" id="KW-0964">Secreted</keyword>
<keyword evidence="6" id="KW-1185">Reference proteome</keyword>
<dbReference type="OrthoDB" id="2445052at2759"/>
<feature type="domain" description="Crinkler effector protein N-terminal" evidence="4">
    <location>
        <begin position="5"/>
        <end position="105"/>
    </location>
</feature>
<organism evidence="5 6">
    <name type="scientific">Mortierella polycephala</name>
    <dbReference type="NCBI Taxonomy" id="41804"/>
    <lineage>
        <taxon>Eukaryota</taxon>
        <taxon>Fungi</taxon>
        <taxon>Fungi incertae sedis</taxon>
        <taxon>Mucoromycota</taxon>
        <taxon>Mortierellomycotina</taxon>
        <taxon>Mortierellomycetes</taxon>
        <taxon>Mortierellales</taxon>
        <taxon>Mortierellaceae</taxon>
        <taxon>Mortierella</taxon>
    </lineage>
</organism>
<gene>
    <name evidence="5" type="ORF">BG011_008048</name>
</gene>
<dbReference type="GO" id="GO:0043657">
    <property type="term" value="C:host cell"/>
    <property type="evidence" value="ECO:0007669"/>
    <property type="project" value="UniProtKB-SubCell"/>
</dbReference>
<reference evidence="5" key="1">
    <citation type="journal article" date="2020" name="Fungal Divers.">
        <title>Resolving the Mortierellaceae phylogeny through synthesis of multi-gene phylogenetics and phylogenomics.</title>
        <authorList>
            <person name="Vandepol N."/>
            <person name="Liber J."/>
            <person name="Desiro A."/>
            <person name="Na H."/>
            <person name="Kennedy M."/>
            <person name="Barry K."/>
            <person name="Grigoriev I.V."/>
            <person name="Miller A.N."/>
            <person name="O'Donnell K."/>
            <person name="Stajich J.E."/>
            <person name="Bonito G."/>
        </authorList>
    </citation>
    <scope>NUCLEOTIDE SEQUENCE</scope>
    <source>
        <strain evidence="5">KOD948</strain>
    </source>
</reference>
<dbReference type="Proteomes" id="UP000726737">
    <property type="component" value="Unassembled WGS sequence"/>
</dbReference>
<evidence type="ECO:0000256" key="3">
    <source>
        <dbReference type="ARBA" id="ARBA00022525"/>
    </source>
</evidence>
<comment type="caution">
    <text evidence="5">The sequence shown here is derived from an EMBL/GenBank/DDBJ whole genome shotgun (WGS) entry which is preliminary data.</text>
</comment>
<dbReference type="GO" id="GO:0005576">
    <property type="term" value="C:extracellular region"/>
    <property type="evidence" value="ECO:0007669"/>
    <property type="project" value="UniProtKB-SubCell"/>
</dbReference>